<proteinExistence type="predicted"/>
<accession>A0AAV9AL60</accession>
<dbReference type="EMBL" id="JAUJYN010000008">
    <property type="protein sequence ID" value="KAK1264797.1"/>
    <property type="molecule type" value="Genomic_DNA"/>
</dbReference>
<dbReference type="Gene3D" id="1.25.40.10">
    <property type="entry name" value="Tetratricopeptide repeat domain"/>
    <property type="match status" value="1"/>
</dbReference>
<sequence length="339" mass="36187">MLLRSASHPIQNSWLPHSKDPSPEIDQSSKIRRTRSGNHLPSLSMSLTQNSFSSSPSDEYNFPSMKRMSRTSSETDLCALRSTRIPPKITRGLSSVSVEEDMEVGDPGFESGPTAALSRILSSAGLEGLMTAVDDECCVLDKKDSEAACSTLVFGGGCGSGGGKVCGGGGGNGGGGSDGGDGDGGFGPSDSDNGNESMDAYYQKMIKADPGNALLLGNYSKFLKEVQCNLEKAEHYCGRAILANPTDASNLALYGDLIWQSHKDAPRAESYFERAIQADPDDCYVMGSYARFMWDAEDEEEDDEVEVKENEFGKANNLRCNSPPPFFHGASFPPPVAAT</sequence>
<comment type="caution">
    <text evidence="2">The sequence shown here is derived from an EMBL/GenBank/DDBJ whole genome shotgun (WGS) entry which is preliminary data.</text>
</comment>
<dbReference type="AlphaFoldDB" id="A0AAV9AL60"/>
<dbReference type="SUPFAM" id="SSF48452">
    <property type="entry name" value="TPR-like"/>
    <property type="match status" value="1"/>
</dbReference>
<dbReference type="PANTHER" id="PTHR26312">
    <property type="entry name" value="TETRATRICOPEPTIDE REPEAT PROTEIN 5"/>
    <property type="match status" value="1"/>
</dbReference>
<reference evidence="2" key="2">
    <citation type="submission" date="2023-06" db="EMBL/GenBank/DDBJ databases">
        <authorList>
            <person name="Ma L."/>
            <person name="Liu K.-W."/>
            <person name="Li Z."/>
            <person name="Hsiao Y.-Y."/>
            <person name="Qi Y."/>
            <person name="Fu T."/>
            <person name="Tang G."/>
            <person name="Zhang D."/>
            <person name="Sun W.-H."/>
            <person name="Liu D.-K."/>
            <person name="Li Y."/>
            <person name="Chen G.-Z."/>
            <person name="Liu X.-D."/>
            <person name="Liao X.-Y."/>
            <person name="Jiang Y.-T."/>
            <person name="Yu X."/>
            <person name="Hao Y."/>
            <person name="Huang J."/>
            <person name="Zhao X.-W."/>
            <person name="Ke S."/>
            <person name="Chen Y.-Y."/>
            <person name="Wu W.-L."/>
            <person name="Hsu J.-L."/>
            <person name="Lin Y.-F."/>
            <person name="Huang M.-D."/>
            <person name="Li C.-Y."/>
            <person name="Huang L."/>
            <person name="Wang Z.-W."/>
            <person name="Zhao X."/>
            <person name="Zhong W.-Y."/>
            <person name="Peng D.-H."/>
            <person name="Ahmad S."/>
            <person name="Lan S."/>
            <person name="Zhang J.-S."/>
            <person name="Tsai W.-C."/>
            <person name="Van De Peer Y."/>
            <person name="Liu Z.-J."/>
        </authorList>
    </citation>
    <scope>NUCLEOTIDE SEQUENCE</scope>
    <source>
        <strain evidence="2">SCP</strain>
        <tissue evidence="2">Leaves</tissue>
    </source>
</reference>
<organism evidence="2 3">
    <name type="scientific">Acorus gramineus</name>
    <name type="common">Dwarf sweet flag</name>
    <dbReference type="NCBI Taxonomy" id="55184"/>
    <lineage>
        <taxon>Eukaryota</taxon>
        <taxon>Viridiplantae</taxon>
        <taxon>Streptophyta</taxon>
        <taxon>Embryophyta</taxon>
        <taxon>Tracheophyta</taxon>
        <taxon>Spermatophyta</taxon>
        <taxon>Magnoliopsida</taxon>
        <taxon>Liliopsida</taxon>
        <taxon>Acoraceae</taxon>
        <taxon>Acorus</taxon>
    </lineage>
</organism>
<name>A0AAV9AL60_ACOGR</name>
<feature type="compositionally biased region" description="Polar residues" evidence="1">
    <location>
        <begin position="37"/>
        <end position="58"/>
    </location>
</feature>
<dbReference type="Proteomes" id="UP001179952">
    <property type="component" value="Unassembled WGS sequence"/>
</dbReference>
<evidence type="ECO:0000313" key="2">
    <source>
        <dbReference type="EMBL" id="KAK1264797.1"/>
    </source>
</evidence>
<dbReference type="PANTHER" id="PTHR26312:SF227">
    <property type="entry name" value="TETRATRICOPEPTIDE REPEAT (TPR)-LIKE SUPERFAMILY PROTEIN"/>
    <property type="match status" value="1"/>
</dbReference>
<dbReference type="InterPro" id="IPR011990">
    <property type="entry name" value="TPR-like_helical_dom_sf"/>
</dbReference>
<keyword evidence="3" id="KW-1185">Reference proteome</keyword>
<feature type="region of interest" description="Disordered" evidence="1">
    <location>
        <begin position="1"/>
        <end position="64"/>
    </location>
</feature>
<evidence type="ECO:0000313" key="3">
    <source>
        <dbReference type="Proteomes" id="UP001179952"/>
    </source>
</evidence>
<evidence type="ECO:0000256" key="1">
    <source>
        <dbReference type="SAM" id="MobiDB-lite"/>
    </source>
</evidence>
<protein>
    <submittedName>
        <fullName evidence="2">Uncharacterized protein</fullName>
    </submittedName>
</protein>
<gene>
    <name evidence="2" type="ORF">QJS04_geneDACA016152</name>
</gene>
<reference evidence="2" key="1">
    <citation type="journal article" date="2023" name="Nat. Commun.">
        <title>Diploid and tetraploid genomes of Acorus and the evolution of monocots.</title>
        <authorList>
            <person name="Ma L."/>
            <person name="Liu K.W."/>
            <person name="Li Z."/>
            <person name="Hsiao Y.Y."/>
            <person name="Qi Y."/>
            <person name="Fu T."/>
            <person name="Tang G.D."/>
            <person name="Zhang D."/>
            <person name="Sun W.H."/>
            <person name="Liu D.K."/>
            <person name="Li Y."/>
            <person name="Chen G.Z."/>
            <person name="Liu X.D."/>
            <person name="Liao X.Y."/>
            <person name="Jiang Y.T."/>
            <person name="Yu X."/>
            <person name="Hao Y."/>
            <person name="Huang J."/>
            <person name="Zhao X.W."/>
            <person name="Ke S."/>
            <person name="Chen Y.Y."/>
            <person name="Wu W.L."/>
            <person name="Hsu J.L."/>
            <person name="Lin Y.F."/>
            <person name="Huang M.D."/>
            <person name="Li C.Y."/>
            <person name="Huang L."/>
            <person name="Wang Z.W."/>
            <person name="Zhao X."/>
            <person name="Zhong W.Y."/>
            <person name="Peng D.H."/>
            <person name="Ahmad S."/>
            <person name="Lan S."/>
            <person name="Zhang J.S."/>
            <person name="Tsai W.C."/>
            <person name="Van de Peer Y."/>
            <person name="Liu Z.J."/>
        </authorList>
    </citation>
    <scope>NUCLEOTIDE SEQUENCE</scope>
    <source>
        <strain evidence="2">SCP</strain>
    </source>
</reference>